<keyword evidence="1" id="KW-0812">Transmembrane</keyword>
<sequence>MVKKYTTKLAQKLHLSSGKLAPWLQLFPFLFLMAVLITNTSAWLNGAPWYSSVLNGWLLLGWLAGTGLIYRFRPK</sequence>
<reference evidence="2 3" key="1">
    <citation type="submission" date="2018-04" db="EMBL/GenBank/DDBJ databases">
        <title>Adhaeribacter sp. HMF7616 genome sequencing and assembly.</title>
        <authorList>
            <person name="Kang H."/>
            <person name="Kang J."/>
            <person name="Cha I."/>
            <person name="Kim H."/>
            <person name="Joh K."/>
        </authorList>
    </citation>
    <scope>NUCLEOTIDE SEQUENCE [LARGE SCALE GENOMIC DNA]</scope>
    <source>
        <strain evidence="2 3">HMF7616</strain>
    </source>
</reference>
<dbReference type="AlphaFoldDB" id="A0A369QNC8"/>
<organism evidence="2 3">
    <name type="scientific">Adhaeribacter pallidiroseus</name>
    <dbReference type="NCBI Taxonomy" id="2072847"/>
    <lineage>
        <taxon>Bacteria</taxon>
        <taxon>Pseudomonadati</taxon>
        <taxon>Bacteroidota</taxon>
        <taxon>Cytophagia</taxon>
        <taxon>Cytophagales</taxon>
        <taxon>Hymenobacteraceae</taxon>
        <taxon>Adhaeribacter</taxon>
    </lineage>
</organism>
<proteinExistence type="predicted"/>
<name>A0A369QNC8_9BACT</name>
<dbReference type="Proteomes" id="UP000253919">
    <property type="component" value="Unassembled WGS sequence"/>
</dbReference>
<accession>A0A369QNC8</accession>
<keyword evidence="3" id="KW-1185">Reference proteome</keyword>
<dbReference type="RefSeq" id="WP_115375260.1">
    <property type="nucleotide sequence ID" value="NZ_QASA01000001.1"/>
</dbReference>
<keyword evidence="1" id="KW-1133">Transmembrane helix</keyword>
<comment type="caution">
    <text evidence="2">The sequence shown here is derived from an EMBL/GenBank/DDBJ whole genome shotgun (WGS) entry which is preliminary data.</text>
</comment>
<dbReference type="EMBL" id="QASA01000001">
    <property type="protein sequence ID" value="RDC66391.1"/>
    <property type="molecule type" value="Genomic_DNA"/>
</dbReference>
<gene>
    <name evidence="2" type="ORF">AHMF7616_05022</name>
</gene>
<evidence type="ECO:0000313" key="2">
    <source>
        <dbReference type="EMBL" id="RDC66391.1"/>
    </source>
</evidence>
<protein>
    <submittedName>
        <fullName evidence="2">Uncharacterized protein</fullName>
    </submittedName>
</protein>
<feature type="transmembrane region" description="Helical" evidence="1">
    <location>
        <begin position="49"/>
        <end position="70"/>
    </location>
</feature>
<evidence type="ECO:0000256" key="1">
    <source>
        <dbReference type="SAM" id="Phobius"/>
    </source>
</evidence>
<feature type="transmembrane region" description="Helical" evidence="1">
    <location>
        <begin position="20"/>
        <end position="37"/>
    </location>
</feature>
<keyword evidence="1" id="KW-0472">Membrane</keyword>
<dbReference type="OrthoDB" id="9998441at2"/>
<evidence type="ECO:0000313" key="3">
    <source>
        <dbReference type="Proteomes" id="UP000253919"/>
    </source>
</evidence>